<proteinExistence type="predicted"/>
<reference evidence="1 2" key="1">
    <citation type="journal article" date="2023" name="Genes (Basel)">
        <title>Chromosome-Level Genome Assembly and Circadian Gene Repertoire of the Patagonia Blennie Eleginops maclovinus-The Closest Ancestral Proxy of Antarctic Cryonotothenioids.</title>
        <authorList>
            <person name="Cheng C.C."/>
            <person name="Rivera-Colon A.G."/>
            <person name="Minhas B.F."/>
            <person name="Wilson L."/>
            <person name="Rayamajhi N."/>
            <person name="Vargas-Chacoff L."/>
            <person name="Catchen J.M."/>
        </authorList>
    </citation>
    <scope>NUCLEOTIDE SEQUENCE [LARGE SCALE GENOMIC DNA]</scope>
    <source>
        <strain evidence="1">JMC-PN-2008</strain>
    </source>
</reference>
<sequence>MYFKWIRNLNWSNKTHLRHPREPERLNESVPIRQNSCSSLIVTSQGSVSVLLMRGRQPANTCEYAALPGVGHLSLLTSGDEGSG</sequence>
<evidence type="ECO:0000313" key="2">
    <source>
        <dbReference type="Proteomes" id="UP001346869"/>
    </source>
</evidence>
<name>A0AAN8AQC7_ELEMC</name>
<organism evidence="1 2">
    <name type="scientific">Eleginops maclovinus</name>
    <name type="common">Patagonian blennie</name>
    <name type="synonym">Eleginus maclovinus</name>
    <dbReference type="NCBI Taxonomy" id="56733"/>
    <lineage>
        <taxon>Eukaryota</taxon>
        <taxon>Metazoa</taxon>
        <taxon>Chordata</taxon>
        <taxon>Craniata</taxon>
        <taxon>Vertebrata</taxon>
        <taxon>Euteleostomi</taxon>
        <taxon>Actinopterygii</taxon>
        <taxon>Neopterygii</taxon>
        <taxon>Teleostei</taxon>
        <taxon>Neoteleostei</taxon>
        <taxon>Acanthomorphata</taxon>
        <taxon>Eupercaria</taxon>
        <taxon>Perciformes</taxon>
        <taxon>Notothenioidei</taxon>
        <taxon>Eleginopidae</taxon>
        <taxon>Eleginops</taxon>
    </lineage>
</organism>
<evidence type="ECO:0000313" key="1">
    <source>
        <dbReference type="EMBL" id="KAK5868393.1"/>
    </source>
</evidence>
<dbReference type="Proteomes" id="UP001346869">
    <property type="component" value="Unassembled WGS sequence"/>
</dbReference>
<comment type="caution">
    <text evidence="1">The sequence shown here is derived from an EMBL/GenBank/DDBJ whole genome shotgun (WGS) entry which is preliminary data.</text>
</comment>
<gene>
    <name evidence="1" type="ORF">PBY51_009416</name>
</gene>
<dbReference type="EMBL" id="JAUZQC010000007">
    <property type="protein sequence ID" value="KAK5868393.1"/>
    <property type="molecule type" value="Genomic_DNA"/>
</dbReference>
<keyword evidence="2" id="KW-1185">Reference proteome</keyword>
<reference evidence="1 2" key="2">
    <citation type="journal article" date="2023" name="Mol. Biol. Evol.">
        <title>Genomics of Secondarily Temperate Adaptation in the Only Non-Antarctic Icefish.</title>
        <authorList>
            <person name="Rivera-Colon A.G."/>
            <person name="Rayamajhi N."/>
            <person name="Minhas B.F."/>
            <person name="Madrigal G."/>
            <person name="Bilyk K.T."/>
            <person name="Yoon V."/>
            <person name="Hune M."/>
            <person name="Gregory S."/>
            <person name="Cheng C.H.C."/>
            <person name="Catchen J.M."/>
        </authorList>
    </citation>
    <scope>NUCLEOTIDE SEQUENCE [LARGE SCALE GENOMIC DNA]</scope>
    <source>
        <strain evidence="1">JMC-PN-2008</strain>
    </source>
</reference>
<dbReference type="AlphaFoldDB" id="A0AAN8AQC7"/>
<accession>A0AAN8AQC7</accession>
<protein>
    <submittedName>
        <fullName evidence="1">Uncharacterized protein</fullName>
    </submittedName>
</protein>